<dbReference type="Gene3D" id="2.80.10.50">
    <property type="match status" value="1"/>
</dbReference>
<organism evidence="2 3">
    <name type="scientific">Cutaneotrichosporon oleaginosum</name>
    <dbReference type="NCBI Taxonomy" id="879819"/>
    <lineage>
        <taxon>Eukaryota</taxon>
        <taxon>Fungi</taxon>
        <taxon>Dikarya</taxon>
        <taxon>Basidiomycota</taxon>
        <taxon>Agaricomycotina</taxon>
        <taxon>Tremellomycetes</taxon>
        <taxon>Trichosporonales</taxon>
        <taxon>Trichosporonaceae</taxon>
        <taxon>Cutaneotrichosporon</taxon>
    </lineage>
</organism>
<dbReference type="Proteomes" id="UP000053611">
    <property type="component" value="Unassembled WGS sequence"/>
</dbReference>
<reference evidence="2 3" key="1">
    <citation type="submission" date="2015-03" db="EMBL/GenBank/DDBJ databases">
        <title>Genomics and transcriptomics of the oil-accumulating basidiomycete yeast T. oleaginosus allow insights into substrate utilization and the diverse evolutionary trajectories of mating systems in fungi.</title>
        <authorList>
            <consortium name="DOE Joint Genome Institute"/>
            <person name="Kourist R."/>
            <person name="Kracht O."/>
            <person name="Bracharz F."/>
            <person name="Lipzen A."/>
            <person name="Nolan M."/>
            <person name="Ohm R."/>
            <person name="Grigoriev I."/>
            <person name="Sun S."/>
            <person name="Heitman J."/>
            <person name="Bruck T."/>
            <person name="Nowrousian M."/>
        </authorList>
    </citation>
    <scope>NUCLEOTIDE SEQUENCE [LARGE SCALE GENOMIC DNA]</scope>
    <source>
        <strain evidence="2 3">IBC0246</strain>
    </source>
</reference>
<gene>
    <name evidence="2" type="ORF">CC85DRAFT_325448</name>
</gene>
<evidence type="ECO:0000313" key="2">
    <source>
        <dbReference type="EMBL" id="KLT45730.1"/>
    </source>
</evidence>
<accession>A0A0J0XXE1</accession>
<dbReference type="EMBL" id="KQ087180">
    <property type="protein sequence ID" value="KLT45730.1"/>
    <property type="molecule type" value="Genomic_DNA"/>
</dbReference>
<dbReference type="InterPro" id="IPR035992">
    <property type="entry name" value="Ricin_B-like_lectins"/>
</dbReference>
<proteinExistence type="predicted"/>
<evidence type="ECO:0000259" key="1">
    <source>
        <dbReference type="Pfam" id="PF00652"/>
    </source>
</evidence>
<dbReference type="InterPro" id="IPR000772">
    <property type="entry name" value="Ricin_B_lectin"/>
</dbReference>
<dbReference type="GeneID" id="28986942"/>
<keyword evidence="3" id="KW-1185">Reference proteome</keyword>
<feature type="domain" description="Ricin B lectin" evidence="1">
    <location>
        <begin position="22"/>
        <end position="79"/>
    </location>
</feature>
<dbReference type="CDD" id="cd00161">
    <property type="entry name" value="beta-trefoil_Ricin-like"/>
    <property type="match status" value="1"/>
</dbReference>
<protein>
    <recommendedName>
        <fullName evidence="1">Ricin B lectin domain-containing protein</fullName>
    </recommendedName>
</protein>
<name>A0A0J0XXE1_9TREE</name>
<dbReference type="AlphaFoldDB" id="A0A0J0XXE1"/>
<sequence length="87" mass="9470">MLSDMRSAGAPTTGHPGNGVLPHAWECIDGAWQQNWVIHRDGRIELAGRGLCLDVRDGGTDVQLWECIAGNTNQQFDIGPYPGQLLN</sequence>
<dbReference type="Pfam" id="PF00652">
    <property type="entry name" value="Ricin_B_lectin"/>
    <property type="match status" value="1"/>
</dbReference>
<dbReference type="PROSITE" id="PS50231">
    <property type="entry name" value="RICIN_B_LECTIN"/>
    <property type="match status" value="1"/>
</dbReference>
<dbReference type="OrthoDB" id="6770063at2759"/>
<dbReference type="SUPFAM" id="SSF50370">
    <property type="entry name" value="Ricin B-like lectins"/>
    <property type="match status" value="1"/>
</dbReference>
<evidence type="ECO:0000313" key="3">
    <source>
        <dbReference type="Proteomes" id="UP000053611"/>
    </source>
</evidence>